<comment type="caution">
    <text evidence="2">The sequence shown here is derived from an EMBL/GenBank/DDBJ whole genome shotgun (WGS) entry which is preliminary data.</text>
</comment>
<evidence type="ECO:0000313" key="2">
    <source>
        <dbReference type="EMBL" id="OCK42361.1"/>
    </source>
</evidence>
<dbReference type="EMBL" id="MAKX01000024">
    <property type="protein sequence ID" value="OCK42361.1"/>
    <property type="molecule type" value="Genomic_DNA"/>
</dbReference>
<dbReference type="InterPro" id="IPR016181">
    <property type="entry name" value="Acyl_CoA_acyltransferase"/>
</dbReference>
<accession>A0A1B9XY52</accession>
<dbReference type="Proteomes" id="UP000093186">
    <property type="component" value="Unassembled WGS sequence"/>
</dbReference>
<sequence>MIDIKKATFSDAKIIALLGRTTYTESHGHFIEDKNDLLAYCNNAFSIQKLTTDLNDKNNLFHVVYVNDLPVGYSKIVLNTPFENKNEITSCRLERIYILDHFLSLKLGQPVLDFITEKAKQQNATSMWLSVYIKNERGINFYKRNNFKSIGDLNFLVNGKEYDNFVLSKNI</sequence>
<gene>
    <name evidence="2" type="ORF">BA195_12115</name>
</gene>
<keyword evidence="3" id="KW-1185">Reference proteome</keyword>
<dbReference type="PROSITE" id="PS51186">
    <property type="entry name" value="GNAT"/>
    <property type="match status" value="1"/>
</dbReference>
<reference evidence="2 3" key="1">
    <citation type="submission" date="2016-06" db="EMBL/GenBank/DDBJ databases">
        <title>Draft Genome Sequence of Tenacibaculum soleae UCD-KL19.</title>
        <authorList>
            <person name="Eisen J.A."/>
            <person name="Coil D.A."/>
            <person name="Lujan K.M."/>
        </authorList>
    </citation>
    <scope>NUCLEOTIDE SEQUENCE [LARGE SCALE GENOMIC DNA]</scope>
    <source>
        <strain evidence="2 3">UCD-KL19</strain>
    </source>
</reference>
<feature type="domain" description="N-acetyltransferase" evidence="1">
    <location>
        <begin position="2"/>
        <end position="171"/>
    </location>
</feature>
<dbReference type="Gene3D" id="3.40.630.30">
    <property type="match status" value="1"/>
</dbReference>
<evidence type="ECO:0000313" key="3">
    <source>
        <dbReference type="Proteomes" id="UP000093186"/>
    </source>
</evidence>
<dbReference type="Pfam" id="PF00583">
    <property type="entry name" value="Acetyltransf_1"/>
    <property type="match status" value="1"/>
</dbReference>
<dbReference type="OrthoDB" id="7205533at2"/>
<protein>
    <recommendedName>
        <fullName evidence="1">N-acetyltransferase domain-containing protein</fullName>
    </recommendedName>
</protein>
<dbReference type="STRING" id="447689.BA195_12115"/>
<evidence type="ECO:0000259" key="1">
    <source>
        <dbReference type="PROSITE" id="PS51186"/>
    </source>
</evidence>
<dbReference type="SUPFAM" id="SSF55729">
    <property type="entry name" value="Acyl-CoA N-acyltransferases (Nat)"/>
    <property type="match status" value="1"/>
</dbReference>
<dbReference type="GO" id="GO:0016747">
    <property type="term" value="F:acyltransferase activity, transferring groups other than amino-acyl groups"/>
    <property type="evidence" value="ECO:0007669"/>
    <property type="project" value="InterPro"/>
</dbReference>
<organism evidence="2 3">
    <name type="scientific">Tenacibaculum soleae</name>
    <dbReference type="NCBI Taxonomy" id="447689"/>
    <lineage>
        <taxon>Bacteria</taxon>
        <taxon>Pseudomonadati</taxon>
        <taxon>Bacteroidota</taxon>
        <taxon>Flavobacteriia</taxon>
        <taxon>Flavobacteriales</taxon>
        <taxon>Flavobacteriaceae</taxon>
        <taxon>Tenacibaculum</taxon>
    </lineage>
</organism>
<dbReference type="AlphaFoldDB" id="A0A1B9XY52"/>
<dbReference type="RefSeq" id="WP_068705923.1">
    <property type="nucleotide sequence ID" value="NZ_JAUOSW010000003.1"/>
</dbReference>
<dbReference type="InterPro" id="IPR000182">
    <property type="entry name" value="GNAT_dom"/>
</dbReference>
<proteinExistence type="predicted"/>
<name>A0A1B9XY52_9FLAO</name>